<name>A0ABV8UXF6_9BACL</name>
<dbReference type="EMBL" id="JBHSEF010000022">
    <property type="protein sequence ID" value="MFC4355123.1"/>
    <property type="molecule type" value="Genomic_DNA"/>
</dbReference>
<dbReference type="PANTHER" id="PTHR37422">
    <property type="entry name" value="TEICHURONIC ACID BIOSYNTHESIS PROTEIN TUAE"/>
    <property type="match status" value="1"/>
</dbReference>
<accession>A0ABV8UXF6</accession>
<evidence type="ECO:0000313" key="3">
    <source>
        <dbReference type="Proteomes" id="UP001595733"/>
    </source>
</evidence>
<keyword evidence="1" id="KW-0812">Transmembrane</keyword>
<gene>
    <name evidence="2" type="ORF">ACFO0S_08695</name>
</gene>
<feature type="transmembrane region" description="Helical" evidence="1">
    <location>
        <begin position="218"/>
        <end position="239"/>
    </location>
</feature>
<dbReference type="Proteomes" id="UP001595733">
    <property type="component" value="Unassembled WGS sequence"/>
</dbReference>
<feature type="transmembrane region" description="Helical" evidence="1">
    <location>
        <begin position="114"/>
        <end position="139"/>
    </location>
</feature>
<keyword evidence="1" id="KW-1133">Transmembrane helix</keyword>
<feature type="transmembrane region" description="Helical" evidence="1">
    <location>
        <begin position="151"/>
        <end position="168"/>
    </location>
</feature>
<feature type="transmembrane region" description="Helical" evidence="1">
    <location>
        <begin position="12"/>
        <end position="32"/>
    </location>
</feature>
<feature type="transmembrane region" description="Helical" evidence="1">
    <location>
        <begin position="86"/>
        <end position="102"/>
    </location>
</feature>
<keyword evidence="1" id="KW-0472">Membrane</keyword>
<dbReference type="RefSeq" id="WP_378141475.1">
    <property type="nucleotide sequence ID" value="NZ_JBHSEF010000022.1"/>
</dbReference>
<organism evidence="2 3">
    <name type="scientific">Chryseomicrobium palamuruense</name>
    <dbReference type="NCBI Taxonomy" id="682973"/>
    <lineage>
        <taxon>Bacteria</taxon>
        <taxon>Bacillati</taxon>
        <taxon>Bacillota</taxon>
        <taxon>Bacilli</taxon>
        <taxon>Bacillales</taxon>
        <taxon>Caryophanaceae</taxon>
        <taxon>Chryseomicrobium</taxon>
    </lineage>
</organism>
<keyword evidence="2" id="KW-0436">Ligase</keyword>
<reference evidence="3" key="1">
    <citation type="journal article" date="2019" name="Int. J. Syst. Evol. Microbiol.">
        <title>The Global Catalogue of Microorganisms (GCM) 10K type strain sequencing project: providing services to taxonomists for standard genome sequencing and annotation.</title>
        <authorList>
            <consortium name="The Broad Institute Genomics Platform"/>
            <consortium name="The Broad Institute Genome Sequencing Center for Infectious Disease"/>
            <person name="Wu L."/>
            <person name="Ma J."/>
        </authorList>
    </citation>
    <scope>NUCLEOTIDE SEQUENCE [LARGE SCALE GENOMIC DNA]</scope>
    <source>
        <strain evidence="3">CCUG 50353</strain>
    </source>
</reference>
<protein>
    <submittedName>
        <fullName evidence="2">O-antigen ligase family protein</fullName>
    </submittedName>
</protein>
<feature type="transmembrane region" description="Helical" evidence="1">
    <location>
        <begin position="44"/>
        <end position="66"/>
    </location>
</feature>
<dbReference type="PANTHER" id="PTHR37422:SF13">
    <property type="entry name" value="LIPOPOLYSACCHARIDE BIOSYNTHESIS PROTEIN PA4999-RELATED"/>
    <property type="match status" value="1"/>
</dbReference>
<feature type="transmembrane region" description="Helical" evidence="1">
    <location>
        <begin position="251"/>
        <end position="271"/>
    </location>
</feature>
<comment type="caution">
    <text evidence="2">The sequence shown here is derived from an EMBL/GenBank/DDBJ whole genome shotgun (WGS) entry which is preliminary data.</text>
</comment>
<sequence length="320" mass="37035">MPHLTYHVTMDVFFYGSITFYGVLSLLVYSKWMSAYTEKQTQRLLRCFAGFHIIMLAAMFITLYLFPDASGHLMYYDRLKGFFKDPNVFASYLLLSFFWFMYDMRWNVIVRVMGMCLVGGAIYFTGSRIALLCMVIPLVLKWREMSRSSQFLTFVLCLGIGSYLWLGTERYTLQVYDLTRFQVQWEALQLAWQHPFGIGAGEAEAALHHSPHQTYVRVLLENGFLGLIGYLIAIGFLFMKLVKTKETLGKVGLAFIVSLIIMNMVIDTLHWRHAWIFIGMAIGRGGRHHSNCFFNHTYATHWRCATSRPSTSRSTGYKRP</sequence>
<proteinExistence type="predicted"/>
<evidence type="ECO:0000256" key="1">
    <source>
        <dbReference type="SAM" id="Phobius"/>
    </source>
</evidence>
<dbReference type="InterPro" id="IPR051533">
    <property type="entry name" value="WaaL-like"/>
</dbReference>
<evidence type="ECO:0000313" key="2">
    <source>
        <dbReference type="EMBL" id="MFC4355123.1"/>
    </source>
</evidence>
<keyword evidence="3" id="KW-1185">Reference proteome</keyword>
<dbReference type="GO" id="GO:0016874">
    <property type="term" value="F:ligase activity"/>
    <property type="evidence" value="ECO:0007669"/>
    <property type="project" value="UniProtKB-KW"/>
</dbReference>